<keyword evidence="5" id="KW-0411">Iron-sulfur</keyword>
<sequence length="526" mass="56184">MRSIKLFISADSSSVAAGADEVCEALEQALLRQGREATILRTGSRGAYFLEPMIEIETERGRLAYANVSRGDIPKLLKGGLLSGRAVRPFYRGPVSDIPFFRRQTRITFRRCGVVNPASIDDCVAARAYLPLRKALFDLTPQQVIDEVKASGLRGRGGAAFPTGLKWQTAKDSPADERFIVANGDEGDPGTYADRMLMEGDPHALIEGMAVAARAVGAARGYVYIRAEYPAAIRRVRDAIAQARAAGYLGPDILGSGLAFDLEVRTGAGAYICGEETALLESLEGRRGMVRPKPPYPAEQGLFGKPTVVNNVTTLSTVPAILENGGACYAAFGVGRSRGTIPLQLAGRLRTPGLVEVPFGMTLGEVIKTFGGGMPRGRRFKAVQVGGPLGAIFPRALLNTAVDFEAFAAAGGLLGHGGIVVFDEKADMVALSHHFARFFAHESCGVCTPCRIGTKRAEEILERVAAGETDRSELDLLDDLASTMRPASLCALGQMATNPVTSAMKYFPEEFAKRVGEVKRASRKAG</sequence>
<evidence type="ECO:0000256" key="3">
    <source>
        <dbReference type="ARBA" id="ARBA00022723"/>
    </source>
</evidence>
<dbReference type="PANTHER" id="PTHR43578">
    <property type="entry name" value="NADH-QUINONE OXIDOREDUCTASE SUBUNIT F"/>
    <property type="match status" value="1"/>
</dbReference>
<gene>
    <name evidence="7" type="ORF">A3F84_05860</name>
</gene>
<dbReference type="PROSITE" id="PS00644">
    <property type="entry name" value="COMPLEX1_51K_1"/>
    <property type="match status" value="1"/>
</dbReference>
<protein>
    <submittedName>
        <fullName evidence="7">Formate dehydrogenase</fullName>
    </submittedName>
</protein>
<organism evidence="7 8">
    <name type="scientific">Handelsmanbacteria sp. (strain RIFCSPLOWO2_12_FULL_64_10)</name>
    <dbReference type="NCBI Taxonomy" id="1817868"/>
    <lineage>
        <taxon>Bacteria</taxon>
        <taxon>Candidatus Handelsmaniibacteriota</taxon>
    </lineage>
</organism>
<dbReference type="Gene3D" id="6.10.250.1450">
    <property type="match status" value="1"/>
</dbReference>
<dbReference type="GO" id="GO:0008137">
    <property type="term" value="F:NADH dehydrogenase (ubiquinone) activity"/>
    <property type="evidence" value="ECO:0007669"/>
    <property type="project" value="InterPro"/>
</dbReference>
<comment type="caution">
    <text evidence="7">The sequence shown here is derived from an EMBL/GenBank/DDBJ whole genome shotgun (WGS) entry which is preliminary data.</text>
</comment>
<dbReference type="InterPro" id="IPR011538">
    <property type="entry name" value="Nuo51_FMN-bd"/>
</dbReference>
<name>A0A1F6C7W4_HANXR</name>
<dbReference type="Gene3D" id="3.40.50.11540">
    <property type="entry name" value="NADH-ubiquinone oxidoreductase 51kDa subunit"/>
    <property type="match status" value="1"/>
</dbReference>
<comment type="similarity">
    <text evidence="1">Belongs to the complex I 51 kDa subunit family.</text>
</comment>
<evidence type="ECO:0000256" key="4">
    <source>
        <dbReference type="ARBA" id="ARBA00023004"/>
    </source>
</evidence>
<dbReference type="Pfam" id="PF10589">
    <property type="entry name" value="NADH_4Fe-4S"/>
    <property type="match status" value="1"/>
</dbReference>
<dbReference type="EMBL" id="MFKF01000381">
    <property type="protein sequence ID" value="OGG45233.1"/>
    <property type="molecule type" value="Genomic_DNA"/>
</dbReference>
<evidence type="ECO:0000256" key="5">
    <source>
        <dbReference type="ARBA" id="ARBA00023014"/>
    </source>
</evidence>
<dbReference type="GO" id="GO:0051539">
    <property type="term" value="F:4 iron, 4 sulfur cluster binding"/>
    <property type="evidence" value="ECO:0007669"/>
    <property type="project" value="UniProtKB-KW"/>
</dbReference>
<dbReference type="Proteomes" id="UP000178606">
    <property type="component" value="Unassembled WGS sequence"/>
</dbReference>
<dbReference type="SUPFAM" id="SSF142984">
    <property type="entry name" value="Nqo1 middle domain-like"/>
    <property type="match status" value="1"/>
</dbReference>
<dbReference type="Gene3D" id="1.20.1440.230">
    <property type="entry name" value="NADH-ubiquinone oxidoreductase 51kDa subunit, iron-sulphur binding domain"/>
    <property type="match status" value="1"/>
</dbReference>
<dbReference type="FunFam" id="3.40.50.11540:FF:000001">
    <property type="entry name" value="NADH dehydrogenase [ubiquinone] flavoprotein 1, mitochondrial"/>
    <property type="match status" value="1"/>
</dbReference>
<dbReference type="InterPro" id="IPR036249">
    <property type="entry name" value="Thioredoxin-like_sf"/>
</dbReference>
<dbReference type="SMART" id="SM00928">
    <property type="entry name" value="NADH_4Fe-4S"/>
    <property type="match status" value="1"/>
</dbReference>
<evidence type="ECO:0000313" key="8">
    <source>
        <dbReference type="Proteomes" id="UP000178606"/>
    </source>
</evidence>
<evidence type="ECO:0000259" key="6">
    <source>
        <dbReference type="SMART" id="SM00928"/>
    </source>
</evidence>
<keyword evidence="4" id="KW-0408">Iron</keyword>
<dbReference type="SUPFAM" id="SSF140490">
    <property type="entry name" value="Nqo1C-terminal domain-like"/>
    <property type="match status" value="1"/>
</dbReference>
<dbReference type="Gene3D" id="3.10.20.600">
    <property type="match status" value="1"/>
</dbReference>
<feature type="domain" description="NADH-ubiquinone oxidoreductase 51kDa subunit iron-sulphur binding" evidence="6">
    <location>
        <begin position="429"/>
        <end position="474"/>
    </location>
</feature>
<dbReference type="PROSITE" id="PS00645">
    <property type="entry name" value="COMPLEX1_51K_2"/>
    <property type="match status" value="1"/>
</dbReference>
<dbReference type="SUPFAM" id="SSF142019">
    <property type="entry name" value="Nqo1 FMN-binding domain-like"/>
    <property type="match status" value="1"/>
</dbReference>
<dbReference type="Pfam" id="PF10531">
    <property type="entry name" value="SLBB"/>
    <property type="match status" value="1"/>
</dbReference>
<dbReference type="GO" id="GO:0046872">
    <property type="term" value="F:metal ion binding"/>
    <property type="evidence" value="ECO:0007669"/>
    <property type="project" value="UniProtKB-KW"/>
</dbReference>
<dbReference type="InterPro" id="IPR037225">
    <property type="entry name" value="Nuo51_FMN-bd_sf"/>
</dbReference>
<keyword evidence="3" id="KW-0479">Metal-binding</keyword>
<dbReference type="InterPro" id="IPR001949">
    <property type="entry name" value="NADH-UbQ_OxRdtase_51kDa_CS"/>
</dbReference>
<dbReference type="Pfam" id="PF01512">
    <property type="entry name" value="Complex1_51K"/>
    <property type="match status" value="1"/>
</dbReference>
<evidence type="ECO:0000313" key="7">
    <source>
        <dbReference type="EMBL" id="OGG45233.1"/>
    </source>
</evidence>
<dbReference type="SUPFAM" id="SSF52833">
    <property type="entry name" value="Thioredoxin-like"/>
    <property type="match status" value="1"/>
</dbReference>
<dbReference type="FunFam" id="1.20.1440.230:FF:000001">
    <property type="entry name" value="Mitochondrial NADH dehydrogenase flavoprotein 1"/>
    <property type="match status" value="1"/>
</dbReference>
<dbReference type="InterPro" id="IPR037207">
    <property type="entry name" value="Nuop51_4Fe4S-bd_sf"/>
</dbReference>
<keyword evidence="2" id="KW-0004">4Fe-4S</keyword>
<dbReference type="InterPro" id="IPR019575">
    <property type="entry name" value="Nuop51_4Fe4S-bd"/>
</dbReference>
<dbReference type="AlphaFoldDB" id="A0A1F6C7W4"/>
<dbReference type="InterPro" id="IPR019554">
    <property type="entry name" value="Soluble_ligand-bd"/>
</dbReference>
<dbReference type="PANTHER" id="PTHR43578:SF3">
    <property type="entry name" value="NADH-QUINONE OXIDOREDUCTASE SUBUNIT F"/>
    <property type="match status" value="1"/>
</dbReference>
<evidence type="ECO:0000256" key="2">
    <source>
        <dbReference type="ARBA" id="ARBA00022485"/>
    </source>
</evidence>
<dbReference type="GO" id="GO:0010181">
    <property type="term" value="F:FMN binding"/>
    <property type="evidence" value="ECO:0007669"/>
    <property type="project" value="InterPro"/>
</dbReference>
<reference evidence="7 8" key="1">
    <citation type="journal article" date="2016" name="Nat. Commun.">
        <title>Thousands of microbial genomes shed light on interconnected biogeochemical processes in an aquifer system.</title>
        <authorList>
            <person name="Anantharaman K."/>
            <person name="Brown C.T."/>
            <person name="Hug L.A."/>
            <person name="Sharon I."/>
            <person name="Castelle C.J."/>
            <person name="Probst A.J."/>
            <person name="Thomas B.C."/>
            <person name="Singh A."/>
            <person name="Wilkins M.J."/>
            <person name="Karaoz U."/>
            <person name="Brodie E.L."/>
            <person name="Williams K.H."/>
            <person name="Hubbard S.S."/>
            <person name="Banfield J.F."/>
        </authorList>
    </citation>
    <scope>NUCLEOTIDE SEQUENCE [LARGE SCALE GENOMIC DNA]</scope>
    <source>
        <strain evidence="8">RIFCSPLOWO2_12_FULL_64_10</strain>
    </source>
</reference>
<accession>A0A1F6C7W4</accession>
<evidence type="ECO:0000256" key="1">
    <source>
        <dbReference type="ARBA" id="ARBA00007523"/>
    </source>
</evidence>
<proteinExistence type="inferred from homology"/>